<dbReference type="EMBL" id="UARW01000010">
    <property type="protein sequence ID" value="SQD04538.1"/>
    <property type="molecule type" value="Genomic_DNA"/>
</dbReference>
<keyword evidence="1" id="KW-0966">Cell projection</keyword>
<proteinExistence type="predicted"/>
<dbReference type="Proteomes" id="UP000250991">
    <property type="component" value="Unassembled WGS sequence"/>
</dbReference>
<sequence length="62" mass="6378">MKGKGAIDVQLGTDTATASITGAKLFKLEDANGKDTGSFALIGDDGKQYAANVDQKTGAVFR</sequence>
<organism evidence="1 2">
    <name type="scientific">Escherichia coli</name>
    <dbReference type="NCBI Taxonomy" id="562"/>
    <lineage>
        <taxon>Bacteria</taxon>
        <taxon>Pseudomonadati</taxon>
        <taxon>Pseudomonadota</taxon>
        <taxon>Gammaproteobacteria</taxon>
        <taxon>Enterobacterales</taxon>
        <taxon>Enterobacteriaceae</taxon>
        <taxon>Escherichia</taxon>
    </lineage>
</organism>
<name>A0A2X3JJK4_ECOLX</name>
<reference evidence="1 2" key="1">
    <citation type="submission" date="2018-06" db="EMBL/GenBank/DDBJ databases">
        <authorList>
            <consortium name="Pathogen Informatics"/>
            <person name="Doyle S."/>
        </authorList>
    </citation>
    <scope>NUCLEOTIDE SEQUENCE [LARGE SCALE GENOMIC DNA]</scope>
    <source>
        <strain evidence="1 2">NCTC8009</strain>
    </source>
</reference>
<protein>
    <submittedName>
        <fullName evidence="1">Flagellin</fullName>
    </submittedName>
</protein>
<dbReference type="Gene3D" id="2.170.280.10">
    <property type="entry name" value="f41 fragment of flagellin, middle domain"/>
    <property type="match status" value="1"/>
</dbReference>
<dbReference type="AlphaFoldDB" id="A0A2X3JJK4"/>
<accession>A0A2X3JJK4</accession>
<evidence type="ECO:0000313" key="2">
    <source>
        <dbReference type="Proteomes" id="UP000250991"/>
    </source>
</evidence>
<evidence type="ECO:0000313" key="1">
    <source>
        <dbReference type="EMBL" id="SQD04538.1"/>
    </source>
</evidence>
<keyword evidence="1" id="KW-0969">Cilium</keyword>
<gene>
    <name evidence="1" type="primary">fliC_2</name>
    <name evidence="1" type="ORF">NCTC8009_05059</name>
</gene>
<keyword evidence="1" id="KW-0282">Flagellum</keyword>